<comment type="caution">
    <text evidence="1">The sequence shown here is derived from an EMBL/GenBank/DDBJ whole genome shotgun (WGS) entry which is preliminary data.</text>
</comment>
<name>A0ABR0XTY0_REHGL</name>
<dbReference type="InterPro" id="IPR036376">
    <property type="entry name" value="RuBisCO_lsu_C_sf"/>
</dbReference>
<sequence length="211" mass="24631">MENSETTYGKIIRTWAKRSTREKILINHDCRQTIITLFEGFVDLLRDDFMEKDRSRGIYFTQDWVSLPGVILYQELADDDRGIPNKDFVVCSRKNNEAENEEKTWTKGDGYTIFDRGRWSGDDISLLSSEEIDRHISTEGDGVETFFSSFFGEDGYAIFDRMRWSFIHCGGDGVSFTVECGVCDFSITQEEKIWKINVRENRFLNCSHYQK</sequence>
<organism evidence="1 2">
    <name type="scientific">Rehmannia glutinosa</name>
    <name type="common">Chinese foxglove</name>
    <dbReference type="NCBI Taxonomy" id="99300"/>
    <lineage>
        <taxon>Eukaryota</taxon>
        <taxon>Viridiplantae</taxon>
        <taxon>Streptophyta</taxon>
        <taxon>Embryophyta</taxon>
        <taxon>Tracheophyta</taxon>
        <taxon>Spermatophyta</taxon>
        <taxon>Magnoliopsida</taxon>
        <taxon>eudicotyledons</taxon>
        <taxon>Gunneridae</taxon>
        <taxon>Pentapetalae</taxon>
        <taxon>asterids</taxon>
        <taxon>lamiids</taxon>
        <taxon>Lamiales</taxon>
        <taxon>Orobanchaceae</taxon>
        <taxon>Rehmannieae</taxon>
        <taxon>Rehmannia</taxon>
    </lineage>
</organism>
<gene>
    <name evidence="1" type="ORF">DH2020_002307</name>
</gene>
<evidence type="ECO:0000313" key="2">
    <source>
        <dbReference type="Proteomes" id="UP001318860"/>
    </source>
</evidence>
<protein>
    <submittedName>
        <fullName evidence="1">Uncharacterized protein</fullName>
    </submittedName>
</protein>
<accession>A0ABR0XTY0</accession>
<dbReference type="PANTHER" id="PTHR42704:SF15">
    <property type="entry name" value="RIBULOSE BISPHOSPHATE CARBOXYLASE LARGE CHAIN"/>
    <property type="match status" value="1"/>
</dbReference>
<dbReference type="InterPro" id="IPR033966">
    <property type="entry name" value="RuBisCO"/>
</dbReference>
<dbReference type="Proteomes" id="UP001318860">
    <property type="component" value="Unassembled WGS sequence"/>
</dbReference>
<keyword evidence="2" id="KW-1185">Reference proteome</keyword>
<evidence type="ECO:0000313" key="1">
    <source>
        <dbReference type="EMBL" id="KAK6162466.1"/>
    </source>
</evidence>
<dbReference type="PANTHER" id="PTHR42704">
    <property type="entry name" value="RIBULOSE BISPHOSPHATE CARBOXYLASE"/>
    <property type="match status" value="1"/>
</dbReference>
<proteinExistence type="predicted"/>
<dbReference type="EMBL" id="JABTTQ020000002">
    <property type="protein sequence ID" value="KAK6162466.1"/>
    <property type="molecule type" value="Genomic_DNA"/>
</dbReference>
<reference evidence="1 2" key="1">
    <citation type="journal article" date="2021" name="Comput. Struct. Biotechnol. J.">
        <title>De novo genome assembly of the potent medicinal plant Rehmannia glutinosa using nanopore technology.</title>
        <authorList>
            <person name="Ma L."/>
            <person name="Dong C."/>
            <person name="Song C."/>
            <person name="Wang X."/>
            <person name="Zheng X."/>
            <person name="Niu Y."/>
            <person name="Chen S."/>
            <person name="Feng W."/>
        </authorList>
    </citation>
    <scope>NUCLEOTIDE SEQUENCE [LARGE SCALE GENOMIC DNA]</scope>
    <source>
        <strain evidence="1">DH-2019</strain>
    </source>
</reference>
<dbReference type="SUPFAM" id="SSF51649">
    <property type="entry name" value="RuBisCo, C-terminal domain"/>
    <property type="match status" value="1"/>
</dbReference>